<reference evidence="13" key="2">
    <citation type="submission" date="2022-10" db="EMBL/GenBank/DDBJ databases">
        <authorList>
            <consortium name="ENA_rothamsted_submissions"/>
            <consortium name="culmorum"/>
            <person name="King R."/>
        </authorList>
    </citation>
    <scope>NUCLEOTIDE SEQUENCE</scope>
</reference>
<comment type="subcellular location">
    <subcellularLocation>
        <location evidence="1">Cell membrane</location>
        <topology evidence="1">Single-pass type II membrane protein</topology>
    </subcellularLocation>
    <subcellularLocation>
        <location evidence="3">Endoplasmic reticulum membrane</location>
        <topology evidence="3">Single-pass type II membrane protein</topology>
    </subcellularLocation>
    <subcellularLocation>
        <location evidence="2">Secreted</location>
        <location evidence="2">Extracellular exosome</location>
    </subcellularLocation>
</comment>
<evidence type="ECO:0000256" key="9">
    <source>
        <dbReference type="ARBA" id="ARBA00022824"/>
    </source>
</evidence>
<evidence type="ECO:0000256" key="12">
    <source>
        <dbReference type="SAM" id="Phobius"/>
    </source>
</evidence>
<name>A0A9P0DZY9_PHACE</name>
<dbReference type="GO" id="GO:0005576">
    <property type="term" value="C:extracellular region"/>
    <property type="evidence" value="ECO:0007669"/>
    <property type="project" value="UniProtKB-SubCell"/>
</dbReference>
<evidence type="ECO:0000256" key="3">
    <source>
        <dbReference type="ARBA" id="ARBA00004648"/>
    </source>
</evidence>
<evidence type="ECO:0000256" key="2">
    <source>
        <dbReference type="ARBA" id="ARBA00004550"/>
    </source>
</evidence>
<evidence type="ECO:0000256" key="6">
    <source>
        <dbReference type="ARBA" id="ARBA00022475"/>
    </source>
</evidence>
<dbReference type="EMBL" id="OU896715">
    <property type="protein sequence ID" value="CAH1183289.1"/>
    <property type="molecule type" value="Genomic_DNA"/>
</dbReference>
<keyword evidence="7" id="KW-0964">Secreted</keyword>
<keyword evidence="11 12" id="KW-0472">Membrane</keyword>
<keyword evidence="8 12" id="KW-0812">Transmembrane</keyword>
<evidence type="ECO:0000256" key="10">
    <source>
        <dbReference type="ARBA" id="ARBA00022989"/>
    </source>
</evidence>
<dbReference type="Proteomes" id="UP001153737">
    <property type="component" value="Chromosome 9"/>
</dbReference>
<reference evidence="13" key="1">
    <citation type="submission" date="2022-01" db="EMBL/GenBank/DDBJ databases">
        <authorList>
            <person name="King R."/>
        </authorList>
    </citation>
    <scope>NUCLEOTIDE SEQUENCE</scope>
</reference>
<dbReference type="GO" id="GO:0005886">
    <property type="term" value="C:plasma membrane"/>
    <property type="evidence" value="ECO:0007669"/>
    <property type="project" value="UniProtKB-SubCell"/>
</dbReference>
<evidence type="ECO:0000313" key="14">
    <source>
        <dbReference type="Proteomes" id="UP001153737"/>
    </source>
</evidence>
<evidence type="ECO:0000313" key="13">
    <source>
        <dbReference type="EMBL" id="CAH1183289.1"/>
    </source>
</evidence>
<dbReference type="Gene3D" id="1.20.1410.10">
    <property type="entry name" value="I/LWEQ domain"/>
    <property type="match status" value="1"/>
</dbReference>
<evidence type="ECO:0000256" key="8">
    <source>
        <dbReference type="ARBA" id="ARBA00022692"/>
    </source>
</evidence>
<dbReference type="GO" id="GO:0005789">
    <property type="term" value="C:endoplasmic reticulum membrane"/>
    <property type="evidence" value="ECO:0007669"/>
    <property type="project" value="UniProtKB-SubCell"/>
</dbReference>
<dbReference type="PANTHER" id="PTHR32510">
    <property type="entry name" value="TRANSMEMBRANE PROTEIN 98"/>
    <property type="match status" value="1"/>
</dbReference>
<dbReference type="InterPro" id="IPR029668">
    <property type="entry name" value="TMEM98"/>
</dbReference>
<keyword evidence="14" id="KW-1185">Reference proteome</keyword>
<evidence type="ECO:0000256" key="11">
    <source>
        <dbReference type="ARBA" id="ARBA00023136"/>
    </source>
</evidence>
<evidence type="ECO:0000256" key="4">
    <source>
        <dbReference type="ARBA" id="ARBA00011024"/>
    </source>
</evidence>
<dbReference type="PANTHER" id="PTHR32510:SF3">
    <property type="entry name" value="TRANSMEMBRANE PROTEIN 98"/>
    <property type="match status" value="1"/>
</dbReference>
<dbReference type="OrthoDB" id="5978425at2759"/>
<proteinExistence type="inferred from homology"/>
<feature type="transmembrane region" description="Helical" evidence="12">
    <location>
        <begin position="12"/>
        <end position="32"/>
    </location>
</feature>
<evidence type="ECO:0000256" key="1">
    <source>
        <dbReference type="ARBA" id="ARBA00004401"/>
    </source>
</evidence>
<accession>A0A9P0DZY9</accession>
<comment type="similarity">
    <text evidence="4">Belongs to the TMEM98 family.</text>
</comment>
<evidence type="ECO:0000256" key="5">
    <source>
        <dbReference type="ARBA" id="ARBA00014380"/>
    </source>
</evidence>
<gene>
    <name evidence="13" type="ORF">PHAECO_LOCUS13045</name>
</gene>
<keyword evidence="6" id="KW-1003">Cell membrane</keyword>
<organism evidence="13 14">
    <name type="scientific">Phaedon cochleariae</name>
    <name type="common">Mustard beetle</name>
    <dbReference type="NCBI Taxonomy" id="80249"/>
    <lineage>
        <taxon>Eukaryota</taxon>
        <taxon>Metazoa</taxon>
        <taxon>Ecdysozoa</taxon>
        <taxon>Arthropoda</taxon>
        <taxon>Hexapoda</taxon>
        <taxon>Insecta</taxon>
        <taxon>Pterygota</taxon>
        <taxon>Neoptera</taxon>
        <taxon>Endopterygota</taxon>
        <taxon>Coleoptera</taxon>
        <taxon>Polyphaga</taxon>
        <taxon>Cucujiformia</taxon>
        <taxon>Chrysomeloidea</taxon>
        <taxon>Chrysomelidae</taxon>
        <taxon>Chrysomelinae</taxon>
        <taxon>Chrysomelini</taxon>
        <taxon>Phaedon</taxon>
    </lineage>
</organism>
<dbReference type="AlphaFoldDB" id="A0A9P0DZY9"/>
<protein>
    <recommendedName>
        <fullName evidence="5">Transmembrane protein 98</fullName>
    </recommendedName>
</protein>
<keyword evidence="9" id="KW-0256">Endoplasmic reticulum</keyword>
<sequence>MNPEYAEMVAAIAFGVLSAIFVSAFVILIVICRRQRLFYKATYLDMHSEISRPEKQLIEPDRPELELGEVNMNFEEILTDEQWIDDATGLIPHCLAILKTCRYLTERLTALAMNSTPISGNFRQIVESAKRISSRVDDMVRSMYPPLDPRLLEARAAALTLAVTHLALLAKYECGQKHRDNLNWIDKSLGEMDGHMVFLREASISQETINKISNAFNLSTTL</sequence>
<evidence type="ECO:0000256" key="7">
    <source>
        <dbReference type="ARBA" id="ARBA00022525"/>
    </source>
</evidence>
<keyword evidence="10 12" id="KW-1133">Transmembrane helix</keyword>